<dbReference type="GO" id="GO:0005886">
    <property type="term" value="C:plasma membrane"/>
    <property type="evidence" value="ECO:0007669"/>
    <property type="project" value="UniProtKB-SubCell"/>
</dbReference>
<dbReference type="OrthoDB" id="9814202at2"/>
<evidence type="ECO:0000256" key="2">
    <source>
        <dbReference type="ARBA" id="ARBA00005887"/>
    </source>
</evidence>
<dbReference type="GO" id="GO:0008519">
    <property type="term" value="F:ammonium channel activity"/>
    <property type="evidence" value="ECO:0007669"/>
    <property type="project" value="InterPro"/>
</dbReference>
<evidence type="ECO:0000313" key="11">
    <source>
        <dbReference type="EMBL" id="QDV38744.1"/>
    </source>
</evidence>
<feature type="transmembrane region" description="Helical" evidence="8">
    <location>
        <begin position="230"/>
        <end position="251"/>
    </location>
</feature>
<dbReference type="Gene3D" id="1.10.3430.10">
    <property type="entry name" value="Ammonium transporter AmtB like domains"/>
    <property type="match status" value="1"/>
</dbReference>
<keyword evidence="12" id="KW-1185">Reference proteome</keyword>
<proteinExistence type="inferred from homology"/>
<feature type="transmembrane region" description="Helical" evidence="8">
    <location>
        <begin position="131"/>
        <end position="150"/>
    </location>
</feature>
<evidence type="ECO:0000256" key="3">
    <source>
        <dbReference type="ARBA" id="ARBA00022448"/>
    </source>
</evidence>
<evidence type="ECO:0000313" key="12">
    <source>
        <dbReference type="Proteomes" id="UP000317835"/>
    </source>
</evidence>
<name>A0A518HD05_9BACT</name>
<feature type="transmembrane region" description="Helical" evidence="8">
    <location>
        <begin position="162"/>
        <end position="182"/>
    </location>
</feature>
<organism evidence="11 12">
    <name type="scientific">Tautonia plasticadhaerens</name>
    <dbReference type="NCBI Taxonomy" id="2527974"/>
    <lineage>
        <taxon>Bacteria</taxon>
        <taxon>Pseudomonadati</taxon>
        <taxon>Planctomycetota</taxon>
        <taxon>Planctomycetia</taxon>
        <taxon>Isosphaerales</taxon>
        <taxon>Isosphaeraceae</taxon>
        <taxon>Tautonia</taxon>
    </lineage>
</organism>
<evidence type="ECO:0000256" key="6">
    <source>
        <dbReference type="ARBA" id="ARBA00023136"/>
    </source>
</evidence>
<evidence type="ECO:0000256" key="9">
    <source>
        <dbReference type="SAM" id="MobiDB-lite"/>
    </source>
</evidence>
<comment type="subcellular location">
    <subcellularLocation>
        <location evidence="8">Cell membrane</location>
        <topology evidence="8">Multi-pass membrane protein</topology>
    </subcellularLocation>
    <subcellularLocation>
        <location evidence="1">Membrane</location>
        <topology evidence="1">Multi-pass membrane protein</topology>
    </subcellularLocation>
</comment>
<dbReference type="KEGG" id="tpla:ElP_67000"/>
<dbReference type="Pfam" id="PF00909">
    <property type="entry name" value="Ammonium_transp"/>
    <property type="match status" value="1"/>
</dbReference>
<accession>A0A518HD05</accession>
<feature type="transmembrane region" description="Helical" evidence="8">
    <location>
        <begin position="321"/>
        <end position="337"/>
    </location>
</feature>
<evidence type="ECO:0000256" key="5">
    <source>
        <dbReference type="ARBA" id="ARBA00022989"/>
    </source>
</evidence>
<dbReference type="InterPro" id="IPR018047">
    <property type="entry name" value="Ammonium_transpt_CS"/>
</dbReference>
<feature type="domain" description="Ammonium transporter AmtB-like" evidence="10">
    <location>
        <begin position="41"/>
        <end position="431"/>
    </location>
</feature>
<feature type="transmembrane region" description="Helical" evidence="8">
    <location>
        <begin position="349"/>
        <end position="368"/>
    </location>
</feature>
<keyword evidence="3 8" id="KW-0813">Transport</keyword>
<gene>
    <name evidence="11" type="primary">amt</name>
    <name evidence="11" type="ORF">ElP_67000</name>
</gene>
<keyword evidence="7 8" id="KW-0924">Ammonia transport</keyword>
<evidence type="ECO:0000259" key="10">
    <source>
        <dbReference type="Pfam" id="PF00909"/>
    </source>
</evidence>
<evidence type="ECO:0000256" key="4">
    <source>
        <dbReference type="ARBA" id="ARBA00022692"/>
    </source>
</evidence>
<dbReference type="InterPro" id="IPR001905">
    <property type="entry name" value="Ammonium_transpt"/>
</dbReference>
<feature type="region of interest" description="Disordered" evidence="9">
    <location>
        <begin position="448"/>
        <end position="473"/>
    </location>
</feature>
<dbReference type="PANTHER" id="PTHR43029:SF10">
    <property type="entry name" value="AMMONIUM TRANSPORTER MEP2"/>
    <property type="match status" value="1"/>
</dbReference>
<dbReference type="EMBL" id="CP036426">
    <property type="protein sequence ID" value="QDV38744.1"/>
    <property type="molecule type" value="Genomic_DNA"/>
</dbReference>
<dbReference type="AlphaFoldDB" id="A0A518HD05"/>
<keyword evidence="4 8" id="KW-0812">Transmembrane</keyword>
<protein>
    <recommendedName>
        <fullName evidence="8">Ammonium transporter</fullName>
    </recommendedName>
</protein>
<evidence type="ECO:0000256" key="1">
    <source>
        <dbReference type="ARBA" id="ARBA00004141"/>
    </source>
</evidence>
<feature type="transmembrane region" description="Helical" evidence="8">
    <location>
        <begin position="263"/>
        <end position="283"/>
    </location>
</feature>
<dbReference type="Proteomes" id="UP000317835">
    <property type="component" value="Chromosome"/>
</dbReference>
<keyword evidence="6 8" id="KW-0472">Membrane</keyword>
<sequence>MNRAKPLPFLTLAALAVVALFVKGSPTEVAPGGPLDTGDTAWMLTAAALVLLMTPGLSFFYGGMVGFKNVVSTMLQSVIALGVISLLWVAFGFSLAFGDSIGGVIGNPLTFFMFDGVGGATSEALSPTVPLLIFALFQLKFAIITPALITGSFAERVRFSSYLLFMVLFSVLIYSPLAHMTWHPDGLLRKWGVLDFAGGTVVHMSAGFAALAGAMILGRRKSHKAREEHVPANIPFVLLGTGMLWFGWFGFNAGSALGANELAATAFATTNTASAAAMLGWIFWDWMLGKKPSALGACIGAVVGLVAITPAAGFVTVRESIVIGLVASVVSNLAVHMKTKSTLDDTLDVFPCHGVGGIVGMILTGVFADGGLAEGETTLFGYHMLALVIVSAFTFVGSLILYKVVGLILPLRVSEEQELIGLDLSQHGETALGGALLATGAAANGNGHANGNGNGNGNSHAGAPKPEYAGDRG</sequence>
<feature type="transmembrane region" description="Helical" evidence="8">
    <location>
        <begin position="40"/>
        <end position="62"/>
    </location>
</feature>
<dbReference type="PROSITE" id="PS01219">
    <property type="entry name" value="AMMONIUM_TRANSP"/>
    <property type="match status" value="1"/>
</dbReference>
<dbReference type="SUPFAM" id="SSF111352">
    <property type="entry name" value="Ammonium transporter"/>
    <property type="match status" value="1"/>
</dbReference>
<feature type="transmembrane region" description="Helical" evidence="8">
    <location>
        <begin position="194"/>
        <end position="218"/>
    </location>
</feature>
<dbReference type="NCBIfam" id="TIGR00836">
    <property type="entry name" value="amt"/>
    <property type="match status" value="1"/>
</dbReference>
<evidence type="ECO:0000256" key="7">
    <source>
        <dbReference type="ARBA" id="ARBA00023177"/>
    </source>
</evidence>
<feature type="transmembrane region" description="Helical" evidence="8">
    <location>
        <begin position="295"/>
        <end position="315"/>
    </location>
</feature>
<dbReference type="InterPro" id="IPR024041">
    <property type="entry name" value="NH4_transpt_AmtB-like_dom"/>
</dbReference>
<feature type="transmembrane region" description="Helical" evidence="8">
    <location>
        <begin position="74"/>
        <end position="97"/>
    </location>
</feature>
<dbReference type="RefSeq" id="WP_145277490.1">
    <property type="nucleotide sequence ID" value="NZ_CP036426.1"/>
</dbReference>
<evidence type="ECO:0000256" key="8">
    <source>
        <dbReference type="RuleBase" id="RU362002"/>
    </source>
</evidence>
<feature type="transmembrane region" description="Helical" evidence="8">
    <location>
        <begin position="380"/>
        <end position="402"/>
    </location>
</feature>
<reference evidence="11 12" key="1">
    <citation type="submission" date="2019-02" db="EMBL/GenBank/DDBJ databases">
        <title>Deep-cultivation of Planctomycetes and their phenomic and genomic characterization uncovers novel biology.</title>
        <authorList>
            <person name="Wiegand S."/>
            <person name="Jogler M."/>
            <person name="Boedeker C."/>
            <person name="Pinto D."/>
            <person name="Vollmers J."/>
            <person name="Rivas-Marin E."/>
            <person name="Kohn T."/>
            <person name="Peeters S.H."/>
            <person name="Heuer A."/>
            <person name="Rast P."/>
            <person name="Oberbeckmann S."/>
            <person name="Bunk B."/>
            <person name="Jeske O."/>
            <person name="Meyerdierks A."/>
            <person name="Storesund J.E."/>
            <person name="Kallscheuer N."/>
            <person name="Luecker S."/>
            <person name="Lage O.M."/>
            <person name="Pohl T."/>
            <person name="Merkel B.J."/>
            <person name="Hornburger P."/>
            <person name="Mueller R.-W."/>
            <person name="Bruemmer F."/>
            <person name="Labrenz M."/>
            <person name="Spormann A.M."/>
            <person name="Op den Camp H."/>
            <person name="Overmann J."/>
            <person name="Amann R."/>
            <person name="Jetten M.S.M."/>
            <person name="Mascher T."/>
            <person name="Medema M.H."/>
            <person name="Devos D.P."/>
            <person name="Kaster A.-K."/>
            <person name="Ovreas L."/>
            <person name="Rohde M."/>
            <person name="Galperin M.Y."/>
            <person name="Jogler C."/>
        </authorList>
    </citation>
    <scope>NUCLEOTIDE SEQUENCE [LARGE SCALE GENOMIC DNA]</scope>
    <source>
        <strain evidence="11 12">ElP</strain>
    </source>
</reference>
<dbReference type="InterPro" id="IPR029020">
    <property type="entry name" value="Ammonium/urea_transptr"/>
</dbReference>
<keyword evidence="5 8" id="KW-1133">Transmembrane helix</keyword>
<comment type="similarity">
    <text evidence="2 8">Belongs to the ammonia transporter channel (TC 1.A.11.2) family.</text>
</comment>
<dbReference type="PANTHER" id="PTHR43029">
    <property type="entry name" value="AMMONIUM TRANSPORTER MEP2"/>
    <property type="match status" value="1"/>
</dbReference>